<name>A2EU76_TRIV3</name>
<dbReference type="InParanoid" id="A2EU76"/>
<gene>
    <name evidence="6" type="ORF">TVAG_454630</name>
</gene>
<dbReference type="KEGG" id="tva:4761672"/>
<organism evidence="6 7">
    <name type="scientific">Trichomonas vaginalis (strain ATCC PRA-98 / G3)</name>
    <dbReference type="NCBI Taxonomy" id="412133"/>
    <lineage>
        <taxon>Eukaryota</taxon>
        <taxon>Metamonada</taxon>
        <taxon>Parabasalia</taxon>
        <taxon>Trichomonadida</taxon>
        <taxon>Trichomonadidae</taxon>
        <taxon>Trichomonas</taxon>
    </lineage>
</organism>
<dbReference type="VEuPathDB" id="TrichDB:TVAG_454630"/>
<evidence type="ECO:0000313" key="7">
    <source>
        <dbReference type="Proteomes" id="UP000001542"/>
    </source>
</evidence>
<keyword evidence="5" id="KW-0206">Cytoskeleton</keyword>
<keyword evidence="7" id="KW-1185">Reference proteome</keyword>
<evidence type="ECO:0000256" key="2">
    <source>
        <dbReference type="ARBA" id="ARBA00010058"/>
    </source>
</evidence>
<protein>
    <recommendedName>
        <fullName evidence="8">Profilin</fullName>
    </recommendedName>
</protein>
<evidence type="ECO:0000256" key="5">
    <source>
        <dbReference type="ARBA" id="ARBA00023212"/>
    </source>
</evidence>
<dbReference type="GO" id="GO:0005856">
    <property type="term" value="C:cytoskeleton"/>
    <property type="evidence" value="ECO:0007669"/>
    <property type="project" value="UniProtKB-SubCell"/>
</dbReference>
<reference evidence="6" key="2">
    <citation type="journal article" date="2007" name="Science">
        <title>Draft genome sequence of the sexually transmitted pathogen Trichomonas vaginalis.</title>
        <authorList>
            <person name="Carlton J.M."/>
            <person name="Hirt R.P."/>
            <person name="Silva J.C."/>
            <person name="Delcher A.L."/>
            <person name="Schatz M."/>
            <person name="Zhao Q."/>
            <person name="Wortman J.R."/>
            <person name="Bidwell S.L."/>
            <person name="Alsmark U.C.M."/>
            <person name="Besteiro S."/>
            <person name="Sicheritz-Ponten T."/>
            <person name="Noel C.J."/>
            <person name="Dacks J.B."/>
            <person name="Foster P.G."/>
            <person name="Simillion C."/>
            <person name="Van de Peer Y."/>
            <person name="Miranda-Saavedra D."/>
            <person name="Barton G.J."/>
            <person name="Westrop G.D."/>
            <person name="Mueller S."/>
            <person name="Dessi D."/>
            <person name="Fiori P.L."/>
            <person name="Ren Q."/>
            <person name="Paulsen I."/>
            <person name="Zhang H."/>
            <person name="Bastida-Corcuera F.D."/>
            <person name="Simoes-Barbosa A."/>
            <person name="Brown M.T."/>
            <person name="Hayes R.D."/>
            <person name="Mukherjee M."/>
            <person name="Okumura C.Y."/>
            <person name="Schneider R."/>
            <person name="Smith A.J."/>
            <person name="Vanacova S."/>
            <person name="Villalvazo M."/>
            <person name="Haas B.J."/>
            <person name="Pertea M."/>
            <person name="Feldblyum T.V."/>
            <person name="Utterback T.R."/>
            <person name="Shu C.L."/>
            <person name="Osoegawa K."/>
            <person name="de Jong P.J."/>
            <person name="Hrdy I."/>
            <person name="Horvathova L."/>
            <person name="Zubacova Z."/>
            <person name="Dolezal P."/>
            <person name="Malik S.B."/>
            <person name="Logsdon J.M. Jr."/>
            <person name="Henze K."/>
            <person name="Gupta A."/>
            <person name="Wang C.C."/>
            <person name="Dunne R.L."/>
            <person name="Upcroft J.A."/>
            <person name="Upcroft P."/>
            <person name="White O."/>
            <person name="Salzberg S.L."/>
            <person name="Tang P."/>
            <person name="Chiu C.-H."/>
            <person name="Lee Y.-S."/>
            <person name="Embley T.M."/>
            <person name="Coombs G.H."/>
            <person name="Mottram J.C."/>
            <person name="Tachezy J."/>
            <person name="Fraser-Liggett C.M."/>
            <person name="Johnson P.J."/>
        </authorList>
    </citation>
    <scope>NUCLEOTIDE SEQUENCE [LARGE SCALE GENOMIC DNA]</scope>
    <source>
        <strain evidence="6">G3</strain>
    </source>
</reference>
<dbReference type="PANTHER" id="PTHR11604:SF0">
    <property type="entry name" value="PROFILIN"/>
    <property type="match status" value="1"/>
</dbReference>
<accession>A2EU76</accession>
<keyword evidence="3" id="KW-0963">Cytoplasm</keyword>
<dbReference type="VEuPathDB" id="TrichDB:TVAGG3_0231360"/>
<comment type="similarity">
    <text evidence="2">Belongs to the profilin family.</text>
</comment>
<keyword evidence="4" id="KW-0009">Actin-binding</keyword>
<dbReference type="RefSeq" id="XP_001316047.1">
    <property type="nucleotide sequence ID" value="XM_001316012.1"/>
</dbReference>
<dbReference type="Proteomes" id="UP000001542">
    <property type="component" value="Unassembled WGS sequence"/>
</dbReference>
<dbReference type="EMBL" id="DS113493">
    <property type="protein sequence ID" value="EAY03824.1"/>
    <property type="molecule type" value="Genomic_DNA"/>
</dbReference>
<evidence type="ECO:0008006" key="8">
    <source>
        <dbReference type="Google" id="ProtNLM"/>
    </source>
</evidence>
<dbReference type="AlphaFoldDB" id="A2EU76"/>
<reference evidence="6" key="1">
    <citation type="submission" date="2006-10" db="EMBL/GenBank/DDBJ databases">
        <authorList>
            <person name="Amadeo P."/>
            <person name="Zhao Q."/>
            <person name="Wortman J."/>
            <person name="Fraser-Liggett C."/>
            <person name="Carlton J."/>
        </authorList>
    </citation>
    <scope>NUCLEOTIDE SEQUENCE</scope>
    <source>
        <strain evidence="6">G3</strain>
    </source>
</reference>
<evidence type="ECO:0000256" key="3">
    <source>
        <dbReference type="ARBA" id="ARBA00022490"/>
    </source>
</evidence>
<comment type="subcellular location">
    <subcellularLocation>
        <location evidence="1">Cytoplasm</location>
        <location evidence="1">Cytoskeleton</location>
    </subcellularLocation>
</comment>
<proteinExistence type="inferred from homology"/>
<evidence type="ECO:0000313" key="6">
    <source>
        <dbReference type="EMBL" id="EAY03824.1"/>
    </source>
</evidence>
<dbReference type="FunFam" id="3.30.450.30:FF:000067">
    <property type="entry name" value="Uncharacterized protein"/>
    <property type="match status" value="1"/>
</dbReference>
<sequence length="139" mass="16132">MQKINFTITFKDYIQLLYPYCVNGVVFSSEGDIWSSTENWVFTPENGKTIAKLMENPQEAMKSKLHLGQRDYLVVYADSHTLIARKREFGIMVKHSKMYYILGTCDERINPTKCLEYVTRVSEMMKIASKQGKKDVLDT</sequence>
<dbReference type="SMR" id="A2EU76"/>
<dbReference type="SUPFAM" id="SSF55770">
    <property type="entry name" value="Profilin (actin-binding protein)"/>
    <property type="match status" value="1"/>
</dbReference>
<evidence type="ECO:0000256" key="4">
    <source>
        <dbReference type="ARBA" id="ARBA00023203"/>
    </source>
</evidence>
<dbReference type="PANTHER" id="PTHR11604">
    <property type="entry name" value="PROFILIN"/>
    <property type="match status" value="1"/>
</dbReference>
<dbReference type="Gene3D" id="3.30.450.30">
    <property type="entry name" value="Dynein light chain 2a, cytoplasmic"/>
    <property type="match status" value="1"/>
</dbReference>
<dbReference type="OrthoDB" id="421374at2759"/>
<dbReference type="InterPro" id="IPR005455">
    <property type="entry name" value="PFN_euk"/>
</dbReference>
<dbReference type="InterPro" id="IPR048278">
    <property type="entry name" value="PFN"/>
</dbReference>
<dbReference type="InterPro" id="IPR036140">
    <property type="entry name" value="PFN_sf"/>
</dbReference>
<evidence type="ECO:0000256" key="1">
    <source>
        <dbReference type="ARBA" id="ARBA00004245"/>
    </source>
</evidence>
<dbReference type="GO" id="GO:0003785">
    <property type="term" value="F:actin monomer binding"/>
    <property type="evidence" value="ECO:0000318"/>
    <property type="project" value="GO_Central"/>
</dbReference>
<dbReference type="GO" id="GO:0005938">
    <property type="term" value="C:cell cortex"/>
    <property type="evidence" value="ECO:0000318"/>
    <property type="project" value="GO_Central"/>
</dbReference>
<dbReference type="Pfam" id="PF00235">
    <property type="entry name" value="Profilin"/>
    <property type="match status" value="1"/>
</dbReference>